<dbReference type="InterPro" id="IPR019557">
    <property type="entry name" value="AminoTfrase-like_pln_mobile"/>
</dbReference>
<dbReference type="EMBL" id="QPKB01000002">
    <property type="protein sequence ID" value="RWR76270.1"/>
    <property type="molecule type" value="Genomic_DNA"/>
</dbReference>
<dbReference type="InterPro" id="IPR044824">
    <property type="entry name" value="MAIN-like"/>
</dbReference>
<proteinExistence type="predicted"/>
<accession>A0A443NCL1</accession>
<reference evidence="3 4" key="1">
    <citation type="journal article" date="2019" name="Nat. Plants">
        <title>Stout camphor tree genome fills gaps in understanding of flowering plant genome evolution.</title>
        <authorList>
            <person name="Chaw S.M."/>
            <person name="Liu Y.C."/>
            <person name="Wu Y.W."/>
            <person name="Wang H.Y."/>
            <person name="Lin C.I."/>
            <person name="Wu C.S."/>
            <person name="Ke H.M."/>
            <person name="Chang L.Y."/>
            <person name="Hsu C.Y."/>
            <person name="Yang H.T."/>
            <person name="Sudianto E."/>
            <person name="Hsu M.H."/>
            <person name="Wu K.P."/>
            <person name="Wang L.N."/>
            <person name="Leebens-Mack J.H."/>
            <person name="Tsai I.J."/>
        </authorList>
    </citation>
    <scope>NUCLEOTIDE SEQUENCE [LARGE SCALE GENOMIC DNA]</scope>
    <source>
        <strain evidence="4">cv. Chaw 1501</strain>
        <tissue evidence="3">Young leaves</tissue>
    </source>
</reference>
<evidence type="ECO:0000313" key="4">
    <source>
        <dbReference type="Proteomes" id="UP000283530"/>
    </source>
</evidence>
<dbReference type="PANTHER" id="PTHR46033:SF1">
    <property type="entry name" value="PROTEIN MAIN-LIKE 2"/>
    <property type="match status" value="1"/>
</dbReference>
<dbReference type="GO" id="GO:0010073">
    <property type="term" value="P:meristem maintenance"/>
    <property type="evidence" value="ECO:0007669"/>
    <property type="project" value="InterPro"/>
</dbReference>
<dbReference type="PANTHER" id="PTHR46033">
    <property type="entry name" value="PROTEIN MAIN-LIKE 2"/>
    <property type="match status" value="1"/>
</dbReference>
<sequence length="111" mass="12471">MQWVAEAGLYLLAQMRWMRIDHALIIGMIERWRPEMNTFHISSGEAAITLEEVAYINGLPIDGPPVTGRTYTHYKIDDLCRELLGVVPQMKEDSMGSPSSSHGWNASSIPL</sequence>
<feature type="domain" description="Aminotransferase-like plant mobile" evidence="2">
    <location>
        <begin position="8"/>
        <end position="104"/>
    </location>
</feature>
<gene>
    <name evidence="3" type="ORF">CKAN_00470500</name>
</gene>
<feature type="compositionally biased region" description="Polar residues" evidence="1">
    <location>
        <begin position="96"/>
        <end position="111"/>
    </location>
</feature>
<keyword evidence="4" id="KW-1185">Reference proteome</keyword>
<name>A0A443NCL1_9MAGN</name>
<evidence type="ECO:0000256" key="1">
    <source>
        <dbReference type="SAM" id="MobiDB-lite"/>
    </source>
</evidence>
<dbReference type="Pfam" id="PF10536">
    <property type="entry name" value="PMD"/>
    <property type="match status" value="1"/>
</dbReference>
<comment type="caution">
    <text evidence="3">The sequence shown here is derived from an EMBL/GenBank/DDBJ whole genome shotgun (WGS) entry which is preliminary data.</text>
</comment>
<evidence type="ECO:0000313" key="3">
    <source>
        <dbReference type="EMBL" id="RWR76270.1"/>
    </source>
</evidence>
<dbReference type="Proteomes" id="UP000283530">
    <property type="component" value="Unassembled WGS sequence"/>
</dbReference>
<organism evidence="3 4">
    <name type="scientific">Cinnamomum micranthum f. kanehirae</name>
    <dbReference type="NCBI Taxonomy" id="337451"/>
    <lineage>
        <taxon>Eukaryota</taxon>
        <taxon>Viridiplantae</taxon>
        <taxon>Streptophyta</taxon>
        <taxon>Embryophyta</taxon>
        <taxon>Tracheophyta</taxon>
        <taxon>Spermatophyta</taxon>
        <taxon>Magnoliopsida</taxon>
        <taxon>Magnoliidae</taxon>
        <taxon>Laurales</taxon>
        <taxon>Lauraceae</taxon>
        <taxon>Cinnamomum</taxon>
    </lineage>
</organism>
<dbReference type="OrthoDB" id="1937804at2759"/>
<feature type="region of interest" description="Disordered" evidence="1">
    <location>
        <begin position="91"/>
        <end position="111"/>
    </location>
</feature>
<protein>
    <submittedName>
        <fullName evidence="3">Protein MAIN-LIKE 1-like protein</fullName>
    </submittedName>
</protein>
<evidence type="ECO:0000259" key="2">
    <source>
        <dbReference type="Pfam" id="PF10536"/>
    </source>
</evidence>
<dbReference type="STRING" id="337451.A0A443NCL1"/>
<dbReference type="AlphaFoldDB" id="A0A443NCL1"/>